<feature type="domain" description="TonB-dependent receptor plug" evidence="8">
    <location>
        <begin position="224"/>
        <end position="338"/>
    </location>
</feature>
<comment type="caution">
    <text evidence="9">The sequence shown here is derived from an EMBL/GenBank/DDBJ whole genome shotgun (WGS) entry which is preliminary data.</text>
</comment>
<dbReference type="NCBIfam" id="TIGR04056">
    <property type="entry name" value="OMP_RagA_SusC"/>
    <property type="match status" value="1"/>
</dbReference>
<reference evidence="9 10" key="1">
    <citation type="submission" date="2018-08" db="EMBL/GenBank/DDBJ databases">
        <title>A genome reference for cultivated species of the human gut microbiota.</title>
        <authorList>
            <person name="Zou Y."/>
            <person name="Xue W."/>
            <person name="Luo G."/>
        </authorList>
    </citation>
    <scope>NUCLEOTIDE SEQUENCE [LARGE SCALE GENOMIC DNA]</scope>
    <source>
        <strain evidence="9 10">AF16-14</strain>
    </source>
</reference>
<dbReference type="Gene3D" id="2.60.40.1120">
    <property type="entry name" value="Carboxypeptidase-like, regulatory domain"/>
    <property type="match status" value="1"/>
</dbReference>
<dbReference type="EMBL" id="QRYC01000009">
    <property type="protein sequence ID" value="RGU56610.1"/>
    <property type="molecule type" value="Genomic_DNA"/>
</dbReference>
<keyword evidence="5 7" id="KW-0472">Membrane</keyword>
<name>A0A412TSK2_9BACT</name>
<evidence type="ECO:0000313" key="9">
    <source>
        <dbReference type="EMBL" id="RGU56610.1"/>
    </source>
</evidence>
<dbReference type="GO" id="GO:0009279">
    <property type="term" value="C:cell outer membrane"/>
    <property type="evidence" value="ECO:0007669"/>
    <property type="project" value="UniProtKB-SubCell"/>
</dbReference>
<dbReference type="InterPro" id="IPR036942">
    <property type="entry name" value="Beta-barrel_TonB_sf"/>
</dbReference>
<proteinExistence type="inferred from homology"/>
<evidence type="ECO:0000256" key="3">
    <source>
        <dbReference type="ARBA" id="ARBA00022452"/>
    </source>
</evidence>
<dbReference type="Gene3D" id="2.40.170.20">
    <property type="entry name" value="TonB-dependent receptor, beta-barrel domain"/>
    <property type="match status" value="1"/>
</dbReference>
<dbReference type="InterPro" id="IPR008969">
    <property type="entry name" value="CarboxyPept-like_regulatory"/>
</dbReference>
<keyword evidence="3 7" id="KW-1134">Transmembrane beta strand</keyword>
<sequence>MKKNRLIRFPGLLKRFRKNLMFIKCCIVFIFVFSLNLSAHVFSQSKLVTLDLKEVSVEKFVDAVKQQTGMKMMYNSGVVREAGQVSVQVKDKELSEVLDMVLKKVNLEYELYNDIILIRAKGEVPAGPKVLKGVVKDKSGAVLPGVTVVIKGTTLGVSTDIDGKYSITIPEDGKETVLMFTFVGMKPQEVRYAGQETLNVILTEEVAEMEEVVVNGYFTRKKESFTGVSKTFSGDELKTISTGNILNTLSVLDPSFTKVVNNEMGSDPNTIPDFEIRGSSSLKAEYENNPNMPTFIMDGFEVTAQKVFDLDPNRVRYITILKDAAATAIYGSRAANGVVVIETVLPKAGKLQLSYNGSANFEIADLSDYNLMNAEEKLEYEVRSGLYEKSSKPGWTDDKLDAYNRILKLVKEGNDVDWLSIPVRELGVGHKHTVMAEGGNESFRYAFDLFYSNKVGVMKGSKRDNYGGGIRLQYNLKNLKFSNYASFDHLKSVNSPYGSFSSYLYYNPYYNPYDENGNVKKVLYSYEYYDRGITSKTMYNELYNAVLPSKNQQTSNNFLNNFSIEYDIIQGLKLKANLSLSVDNGKTDVYKSYENTEFLDKEKKGSYAQSTSNDFSYDINVILSYFKSLKKHFINLGFVYNLQEKQYDNTSIYVVGFPNANMDHVSIGSGYQEGAKPGGSFDVTRLVGFVGNLGYTYDNRFLLDASVRSDGSSIYGSNNRWGTFWSVGVGYNIHNEKFMKNWGVINLLKIRGSIGTTGGQNFSPYQAMAMYSYNDSRINTISYSGYLGAIMKAFGNKNLKWQKVEKQNVGLDFEIFHSRLTGSFNVYRDLSKDVLIDVSIAPSLGFSSYKENLGEVENSGVELSLKGTVLRDVKRELNWDIFFNLAHNKNKVKKINKALTAFNADQDSKVENKPMIRYKEGLSQNTIWVNESLGIDPATGDEIFLDMNGNKVNKWDSKNYKPWGSSDPKIYGTVGTMFMYKGWELNAHLYYKYGGYIYNQTLVDKVENVNPNENGDRRILYDRWNEPGDVAKFKKVSDVSVTNPTSRFVEKENYIQLQALSVSYDFRSAKLKEWGIQRLKISAIGNDIFTSSTVRMERGTSYPFARTFSLAAQITF</sequence>
<dbReference type="Pfam" id="PF13715">
    <property type="entry name" value="CarbopepD_reg_2"/>
    <property type="match status" value="1"/>
</dbReference>
<accession>A0A412TSK2</accession>
<evidence type="ECO:0000256" key="4">
    <source>
        <dbReference type="ARBA" id="ARBA00022692"/>
    </source>
</evidence>
<keyword evidence="2 7" id="KW-0813">Transport</keyword>
<dbReference type="InterPro" id="IPR023996">
    <property type="entry name" value="TonB-dep_OMP_SusC/RagA"/>
</dbReference>
<organism evidence="9 10">
    <name type="scientific">Odoribacter splanchnicus</name>
    <dbReference type="NCBI Taxonomy" id="28118"/>
    <lineage>
        <taxon>Bacteria</taxon>
        <taxon>Pseudomonadati</taxon>
        <taxon>Bacteroidota</taxon>
        <taxon>Bacteroidia</taxon>
        <taxon>Bacteroidales</taxon>
        <taxon>Odoribacteraceae</taxon>
        <taxon>Odoribacter</taxon>
    </lineage>
</organism>
<dbReference type="RefSeq" id="WP_118160265.1">
    <property type="nucleotide sequence ID" value="NZ_QRYC01000009.1"/>
</dbReference>
<dbReference type="InterPro" id="IPR023997">
    <property type="entry name" value="TonB-dep_OMP_SusC/RagA_CS"/>
</dbReference>
<dbReference type="AlphaFoldDB" id="A0A412TSK2"/>
<dbReference type="Proteomes" id="UP000284243">
    <property type="component" value="Unassembled WGS sequence"/>
</dbReference>
<dbReference type="Gene3D" id="2.170.130.10">
    <property type="entry name" value="TonB-dependent receptor, plug domain"/>
    <property type="match status" value="1"/>
</dbReference>
<dbReference type="SUPFAM" id="SSF56935">
    <property type="entry name" value="Porins"/>
    <property type="match status" value="1"/>
</dbReference>
<dbReference type="InterPro" id="IPR037066">
    <property type="entry name" value="Plug_dom_sf"/>
</dbReference>
<dbReference type="PROSITE" id="PS52016">
    <property type="entry name" value="TONB_DEPENDENT_REC_3"/>
    <property type="match status" value="1"/>
</dbReference>
<dbReference type="Pfam" id="PF07715">
    <property type="entry name" value="Plug"/>
    <property type="match status" value="1"/>
</dbReference>
<gene>
    <name evidence="9" type="ORF">DWW57_08675</name>
</gene>
<evidence type="ECO:0000256" key="7">
    <source>
        <dbReference type="PROSITE-ProRule" id="PRU01360"/>
    </source>
</evidence>
<evidence type="ECO:0000256" key="1">
    <source>
        <dbReference type="ARBA" id="ARBA00004571"/>
    </source>
</evidence>
<evidence type="ECO:0000259" key="8">
    <source>
        <dbReference type="Pfam" id="PF07715"/>
    </source>
</evidence>
<dbReference type="NCBIfam" id="TIGR04057">
    <property type="entry name" value="SusC_RagA_signa"/>
    <property type="match status" value="1"/>
</dbReference>
<dbReference type="SUPFAM" id="SSF49464">
    <property type="entry name" value="Carboxypeptidase regulatory domain-like"/>
    <property type="match status" value="1"/>
</dbReference>
<keyword evidence="4 7" id="KW-0812">Transmembrane</keyword>
<dbReference type="InterPro" id="IPR012910">
    <property type="entry name" value="Plug_dom"/>
</dbReference>
<dbReference type="InterPro" id="IPR039426">
    <property type="entry name" value="TonB-dep_rcpt-like"/>
</dbReference>
<evidence type="ECO:0000256" key="5">
    <source>
        <dbReference type="ARBA" id="ARBA00023136"/>
    </source>
</evidence>
<comment type="subcellular location">
    <subcellularLocation>
        <location evidence="1 7">Cell outer membrane</location>
        <topology evidence="1 7">Multi-pass membrane protein</topology>
    </subcellularLocation>
</comment>
<evidence type="ECO:0000313" key="10">
    <source>
        <dbReference type="Proteomes" id="UP000284243"/>
    </source>
</evidence>
<protein>
    <submittedName>
        <fullName evidence="9">SusC/RagA family TonB-linked outer membrane protein</fullName>
    </submittedName>
</protein>
<evidence type="ECO:0000256" key="2">
    <source>
        <dbReference type="ARBA" id="ARBA00022448"/>
    </source>
</evidence>
<comment type="similarity">
    <text evidence="7">Belongs to the TonB-dependent receptor family.</text>
</comment>
<keyword evidence="6 7" id="KW-0998">Cell outer membrane</keyword>
<evidence type="ECO:0000256" key="6">
    <source>
        <dbReference type="ARBA" id="ARBA00023237"/>
    </source>
</evidence>